<protein>
    <submittedName>
        <fullName evidence="1">Uncharacterized protein</fullName>
    </submittedName>
</protein>
<accession>A0A7X9SCA1</accession>
<dbReference type="RefSeq" id="WP_168947778.1">
    <property type="nucleotide sequence ID" value="NZ_JABAGL010000013.1"/>
</dbReference>
<comment type="caution">
    <text evidence="1">The sequence shown here is derived from an EMBL/GenBank/DDBJ whole genome shotgun (WGS) entry which is preliminary data.</text>
</comment>
<dbReference type="AlphaFoldDB" id="A0A7X9SCA1"/>
<dbReference type="EMBL" id="JABAGL010000013">
    <property type="protein sequence ID" value="NME86565.1"/>
    <property type="molecule type" value="Genomic_DNA"/>
</dbReference>
<reference evidence="1 2" key="1">
    <citation type="submission" date="2020-04" db="EMBL/GenBank/DDBJ databases">
        <authorList>
            <person name="Hitch T.C.A."/>
            <person name="Wylensek D."/>
            <person name="Clavel T."/>
        </authorList>
    </citation>
    <scope>NUCLEOTIDE SEQUENCE [LARGE SCALE GENOMIC DNA]</scope>
    <source>
        <strain evidence="1 2">WCA3-601-WT-5E</strain>
    </source>
</reference>
<organism evidence="1 2">
    <name type="scientific">Bacteroides eggerthii</name>
    <dbReference type="NCBI Taxonomy" id="28111"/>
    <lineage>
        <taxon>Bacteria</taxon>
        <taxon>Pseudomonadati</taxon>
        <taxon>Bacteroidota</taxon>
        <taxon>Bacteroidia</taxon>
        <taxon>Bacteroidales</taxon>
        <taxon>Bacteroidaceae</taxon>
        <taxon>Bacteroides</taxon>
    </lineage>
</organism>
<gene>
    <name evidence="1" type="ORF">HF841_11140</name>
</gene>
<evidence type="ECO:0000313" key="1">
    <source>
        <dbReference type="EMBL" id="NME86565.1"/>
    </source>
</evidence>
<proteinExistence type="predicted"/>
<evidence type="ECO:0000313" key="2">
    <source>
        <dbReference type="Proteomes" id="UP000520291"/>
    </source>
</evidence>
<name>A0A7X9SCA1_9BACE</name>
<dbReference type="Proteomes" id="UP000520291">
    <property type="component" value="Unassembled WGS sequence"/>
</dbReference>
<sequence length="131" mass="14860">MNRFFLIGRYISIYGNLIAVGQLLFMRWQRCGGAADKSQYGGKVYASHWDKNRQIARMGGGLSGLDSRNNAIVNTKIMEVTVQIEQLKQYLCKHIELLTDEAKVKSLFVDCVNPIIKKTMAAKKNTNPLRH</sequence>